<organism evidence="1 2">
    <name type="scientific">Candidatus Gottesmanbacteria bacterium RIFCSPHIGHO2_01_FULL_46_14</name>
    <dbReference type="NCBI Taxonomy" id="1798380"/>
    <lineage>
        <taxon>Bacteria</taxon>
        <taxon>Candidatus Gottesmaniibacteriota</taxon>
    </lineage>
</organism>
<evidence type="ECO:0000313" key="2">
    <source>
        <dbReference type="Proteomes" id="UP000177416"/>
    </source>
</evidence>
<dbReference type="EMBL" id="MFJJ01000035">
    <property type="protein sequence ID" value="OGG13727.1"/>
    <property type="molecule type" value="Genomic_DNA"/>
</dbReference>
<comment type="caution">
    <text evidence="1">The sequence shown here is derived from an EMBL/GenBank/DDBJ whole genome shotgun (WGS) entry which is preliminary data.</text>
</comment>
<accession>A0A1F5ZNS4</accession>
<dbReference type="Proteomes" id="UP000177416">
    <property type="component" value="Unassembled WGS sequence"/>
</dbReference>
<sequence length="85" mass="9575">MANGKTLQYTIDEKALSDLTRTLASFSAASEALRKQIVTLFPTKYGSDLWWEQSIERSKKDIAAGKYKTFDSAKDFVRYLDGLSS</sequence>
<evidence type="ECO:0000313" key="1">
    <source>
        <dbReference type="EMBL" id="OGG13727.1"/>
    </source>
</evidence>
<reference evidence="1 2" key="1">
    <citation type="journal article" date="2016" name="Nat. Commun.">
        <title>Thousands of microbial genomes shed light on interconnected biogeochemical processes in an aquifer system.</title>
        <authorList>
            <person name="Anantharaman K."/>
            <person name="Brown C.T."/>
            <person name="Hug L.A."/>
            <person name="Sharon I."/>
            <person name="Castelle C.J."/>
            <person name="Probst A.J."/>
            <person name="Thomas B.C."/>
            <person name="Singh A."/>
            <person name="Wilkins M.J."/>
            <person name="Karaoz U."/>
            <person name="Brodie E.L."/>
            <person name="Williams K.H."/>
            <person name="Hubbard S.S."/>
            <person name="Banfield J.F."/>
        </authorList>
    </citation>
    <scope>NUCLEOTIDE SEQUENCE [LARGE SCALE GENOMIC DNA]</scope>
</reference>
<proteinExistence type="predicted"/>
<protein>
    <submittedName>
        <fullName evidence="1">Uncharacterized protein</fullName>
    </submittedName>
</protein>
<name>A0A1F5ZNS4_9BACT</name>
<dbReference type="AlphaFoldDB" id="A0A1F5ZNS4"/>
<gene>
    <name evidence="1" type="ORF">A2875_04070</name>
</gene>